<keyword evidence="2" id="KW-1185">Reference proteome</keyword>
<dbReference type="AlphaFoldDB" id="M5E259"/>
<reference evidence="1 2" key="1">
    <citation type="journal article" date="2013" name="Genome Announc.">
        <title>Genome Sequence of Thalassolituus oleivorans MIL-1 (DSM 14913T).</title>
        <authorList>
            <person name="Golyshin P.N."/>
            <person name="Werner J."/>
            <person name="Chernikova T.N."/>
            <person name="Tran H."/>
            <person name="Ferrer M."/>
            <person name="Yakimov M.M."/>
            <person name="Teeling H."/>
            <person name="Golyshina O.V."/>
        </authorList>
    </citation>
    <scope>NUCLEOTIDE SEQUENCE [LARGE SCALE GENOMIC DNA]</scope>
    <source>
        <strain evidence="1 2">MIL-1</strain>
    </source>
</reference>
<evidence type="ECO:0000313" key="1">
    <source>
        <dbReference type="EMBL" id="CCU71664.1"/>
    </source>
</evidence>
<dbReference type="HOGENOM" id="CLU_3318368_0_0_6"/>
<dbReference type="Proteomes" id="UP000011866">
    <property type="component" value="Chromosome"/>
</dbReference>
<protein>
    <submittedName>
        <fullName evidence="1">Uncharacterized protein</fullName>
    </submittedName>
</protein>
<dbReference type="KEGG" id="tol:TOL_1236"/>
<sequence length="39" mass="4300">MIGGSIPNLRLPPENHLITPVTVFVDQHQGLITDECNTE</sequence>
<evidence type="ECO:0000313" key="2">
    <source>
        <dbReference type="Proteomes" id="UP000011866"/>
    </source>
</evidence>
<dbReference type="EMBL" id="HF680312">
    <property type="protein sequence ID" value="CCU71664.1"/>
    <property type="molecule type" value="Genomic_DNA"/>
</dbReference>
<accession>M5E259</accession>
<gene>
    <name evidence="1" type="ORF">TOL_1236</name>
</gene>
<organism evidence="1 2">
    <name type="scientific">Thalassolituus oleivorans MIL-1</name>
    <dbReference type="NCBI Taxonomy" id="1298593"/>
    <lineage>
        <taxon>Bacteria</taxon>
        <taxon>Pseudomonadati</taxon>
        <taxon>Pseudomonadota</taxon>
        <taxon>Gammaproteobacteria</taxon>
        <taxon>Oceanospirillales</taxon>
        <taxon>Oceanospirillaceae</taxon>
        <taxon>Thalassolituus</taxon>
    </lineage>
</organism>
<proteinExistence type="predicted"/>
<name>M5E259_9GAMM</name>